<protein>
    <submittedName>
        <fullName evidence="1">Uncharacterized protein</fullName>
    </submittedName>
</protein>
<keyword evidence="2" id="KW-1185">Reference proteome</keyword>
<dbReference type="Proteomes" id="UP001460270">
    <property type="component" value="Unassembled WGS sequence"/>
</dbReference>
<comment type="caution">
    <text evidence="1">The sequence shown here is derived from an EMBL/GenBank/DDBJ whole genome shotgun (WGS) entry which is preliminary data.</text>
</comment>
<sequence length="179" mass="19826">MTQTLHGLGSEVSITMGLGSEVRHYMGLGSEVRHYMGLGSEVRHYMGLGSEVRHYMGLGSEVRHYMGLGSEVRHYTGLGSESGITWAWGQRLKETLGHKWPKAGTQRLTLPGQQIYQVLLQRPDTFLLTLLPGSGQGLDIIIGVKNHHCLSLLPPPSLLLMLWLCPDHPGPGHHHHKCK</sequence>
<name>A0AAW0NZY7_9GOBI</name>
<gene>
    <name evidence="1" type="ORF">WMY93_017291</name>
</gene>
<organism evidence="1 2">
    <name type="scientific">Mugilogobius chulae</name>
    <name type="common">yellowstripe goby</name>
    <dbReference type="NCBI Taxonomy" id="88201"/>
    <lineage>
        <taxon>Eukaryota</taxon>
        <taxon>Metazoa</taxon>
        <taxon>Chordata</taxon>
        <taxon>Craniata</taxon>
        <taxon>Vertebrata</taxon>
        <taxon>Euteleostomi</taxon>
        <taxon>Actinopterygii</taxon>
        <taxon>Neopterygii</taxon>
        <taxon>Teleostei</taxon>
        <taxon>Neoteleostei</taxon>
        <taxon>Acanthomorphata</taxon>
        <taxon>Gobiaria</taxon>
        <taxon>Gobiiformes</taxon>
        <taxon>Gobioidei</taxon>
        <taxon>Gobiidae</taxon>
        <taxon>Gobionellinae</taxon>
        <taxon>Mugilogobius</taxon>
    </lineage>
</organism>
<evidence type="ECO:0000313" key="1">
    <source>
        <dbReference type="EMBL" id="KAK7904684.1"/>
    </source>
</evidence>
<dbReference type="AlphaFoldDB" id="A0AAW0NZY7"/>
<dbReference type="EMBL" id="JBBPFD010000012">
    <property type="protein sequence ID" value="KAK7904684.1"/>
    <property type="molecule type" value="Genomic_DNA"/>
</dbReference>
<reference evidence="2" key="1">
    <citation type="submission" date="2024-04" db="EMBL/GenBank/DDBJ databases">
        <title>Salinicola lusitanus LLJ914,a marine bacterium isolated from the Okinawa Trough.</title>
        <authorList>
            <person name="Li J."/>
        </authorList>
    </citation>
    <scope>NUCLEOTIDE SEQUENCE [LARGE SCALE GENOMIC DNA]</scope>
</reference>
<evidence type="ECO:0000313" key="2">
    <source>
        <dbReference type="Proteomes" id="UP001460270"/>
    </source>
</evidence>
<accession>A0AAW0NZY7</accession>
<proteinExistence type="predicted"/>